<dbReference type="InterPro" id="IPR014710">
    <property type="entry name" value="RmlC-like_jellyroll"/>
</dbReference>
<feature type="domain" description="HD-GYP" evidence="2">
    <location>
        <begin position="114"/>
        <end position="303"/>
    </location>
</feature>
<sequence length="303" mass="34791">MRGFNIKKAGQSLDKADYEFTKINLLVNASNMEIMHQEIKKNRMFYIYPGSHTNVLEFYYVLSGKIRCEDYHDEKIDLNPGDYICSQGLDEPVHFKTLEDVKLLVFSNEESFHHISEKLASLKNVAKKVEGKDRYTAKHSQRVAEYSVGIARKMKMNTSHLNKLTHAAFLHDIGKINVPEEILNKPEKLTEEEYEIIKQHPADGAEMVAQTYYKDLAPIIHQHHERLNGSGYPDGLKGDEILIEAKIIAVSDTFDALTEDRVYRKAWTAESALEEIKENKGILYDATVVDLFEEVLREEGKID</sequence>
<dbReference type="EMBL" id="JBHUPG010000054">
    <property type="protein sequence ID" value="MFD2913979.1"/>
    <property type="molecule type" value="Genomic_DNA"/>
</dbReference>
<dbReference type="CDD" id="cd00077">
    <property type="entry name" value="HDc"/>
    <property type="match status" value="1"/>
</dbReference>
<dbReference type="InterPro" id="IPR003607">
    <property type="entry name" value="HD/PDEase_dom"/>
</dbReference>
<proteinExistence type="predicted"/>
<feature type="domain" description="HD" evidence="1">
    <location>
        <begin position="136"/>
        <end position="257"/>
    </location>
</feature>
<evidence type="ECO:0000259" key="1">
    <source>
        <dbReference type="PROSITE" id="PS51831"/>
    </source>
</evidence>
<dbReference type="SUPFAM" id="SSF109604">
    <property type="entry name" value="HD-domain/PDEase-like"/>
    <property type="match status" value="1"/>
</dbReference>
<organism evidence="3 4">
    <name type="scientific">Jeotgalibacillus terrae</name>
    <dbReference type="NCBI Taxonomy" id="587735"/>
    <lineage>
        <taxon>Bacteria</taxon>
        <taxon>Bacillati</taxon>
        <taxon>Bacillota</taxon>
        <taxon>Bacilli</taxon>
        <taxon>Bacillales</taxon>
        <taxon>Caryophanaceae</taxon>
        <taxon>Jeotgalibacillus</taxon>
    </lineage>
</organism>
<accession>A0ABW5ZM18</accession>
<dbReference type="RefSeq" id="WP_204731042.1">
    <property type="nucleotide sequence ID" value="NZ_JAFBDK010000035.1"/>
</dbReference>
<name>A0ABW5ZM18_9BACL</name>
<dbReference type="Gene3D" id="2.60.120.10">
    <property type="entry name" value="Jelly Rolls"/>
    <property type="match status" value="1"/>
</dbReference>
<dbReference type="SUPFAM" id="SSF51182">
    <property type="entry name" value="RmlC-like cupins"/>
    <property type="match status" value="1"/>
</dbReference>
<dbReference type="CDD" id="cd02208">
    <property type="entry name" value="cupin_RmlC-like"/>
    <property type="match status" value="1"/>
</dbReference>
<evidence type="ECO:0000259" key="2">
    <source>
        <dbReference type="PROSITE" id="PS51832"/>
    </source>
</evidence>
<dbReference type="InterPro" id="IPR037522">
    <property type="entry name" value="HD_GYP_dom"/>
</dbReference>
<dbReference type="Proteomes" id="UP001597561">
    <property type="component" value="Unassembled WGS sequence"/>
</dbReference>
<reference evidence="4" key="1">
    <citation type="journal article" date="2019" name="Int. J. Syst. Evol. Microbiol.">
        <title>The Global Catalogue of Microorganisms (GCM) 10K type strain sequencing project: providing services to taxonomists for standard genome sequencing and annotation.</title>
        <authorList>
            <consortium name="The Broad Institute Genomics Platform"/>
            <consortium name="The Broad Institute Genome Sequencing Center for Infectious Disease"/>
            <person name="Wu L."/>
            <person name="Ma J."/>
        </authorList>
    </citation>
    <scope>NUCLEOTIDE SEQUENCE [LARGE SCALE GENOMIC DNA]</scope>
    <source>
        <strain evidence="4">KCTC 13528</strain>
    </source>
</reference>
<dbReference type="SMART" id="SM00471">
    <property type="entry name" value="HDc"/>
    <property type="match status" value="1"/>
</dbReference>
<dbReference type="NCBIfam" id="TIGR00277">
    <property type="entry name" value="HDIG"/>
    <property type="match status" value="1"/>
</dbReference>
<dbReference type="PANTHER" id="PTHR43155">
    <property type="entry name" value="CYCLIC DI-GMP PHOSPHODIESTERASE PA4108-RELATED"/>
    <property type="match status" value="1"/>
</dbReference>
<dbReference type="PROSITE" id="PS51831">
    <property type="entry name" value="HD"/>
    <property type="match status" value="1"/>
</dbReference>
<dbReference type="Gene3D" id="1.10.3210.10">
    <property type="entry name" value="Hypothetical protein af1432"/>
    <property type="match status" value="1"/>
</dbReference>
<protein>
    <submittedName>
        <fullName evidence="3">HD domain-containing phosphohydrolase</fullName>
    </submittedName>
</protein>
<gene>
    <name evidence="3" type="ORF">ACFS5P_18970</name>
</gene>
<dbReference type="InterPro" id="IPR006674">
    <property type="entry name" value="HD_domain"/>
</dbReference>
<dbReference type="InterPro" id="IPR011051">
    <property type="entry name" value="RmlC_Cupin_sf"/>
</dbReference>
<comment type="caution">
    <text evidence="3">The sequence shown here is derived from an EMBL/GenBank/DDBJ whole genome shotgun (WGS) entry which is preliminary data.</text>
</comment>
<keyword evidence="4" id="KW-1185">Reference proteome</keyword>
<evidence type="ECO:0000313" key="4">
    <source>
        <dbReference type="Proteomes" id="UP001597561"/>
    </source>
</evidence>
<dbReference type="PROSITE" id="PS51832">
    <property type="entry name" value="HD_GYP"/>
    <property type="match status" value="1"/>
</dbReference>
<dbReference type="InterPro" id="IPR006675">
    <property type="entry name" value="HDIG_dom"/>
</dbReference>
<dbReference type="Pfam" id="PF13487">
    <property type="entry name" value="HD_5"/>
    <property type="match status" value="1"/>
</dbReference>
<evidence type="ECO:0000313" key="3">
    <source>
        <dbReference type="EMBL" id="MFD2913979.1"/>
    </source>
</evidence>